<feature type="compositionally biased region" description="Polar residues" evidence="6">
    <location>
        <begin position="464"/>
        <end position="474"/>
    </location>
</feature>
<dbReference type="InterPro" id="IPR038508">
    <property type="entry name" value="ArfGAP_dom_sf"/>
</dbReference>
<feature type="compositionally biased region" description="Polar residues" evidence="6">
    <location>
        <begin position="425"/>
        <end position="436"/>
    </location>
</feature>
<dbReference type="SUPFAM" id="SSF57863">
    <property type="entry name" value="ArfGap/RecO-like zinc finger"/>
    <property type="match status" value="1"/>
</dbReference>
<dbReference type="InterPro" id="IPR001164">
    <property type="entry name" value="ArfGAP_dom"/>
</dbReference>
<name>A0A9W8EAV8_9FUNG</name>
<feature type="compositionally biased region" description="Polar residues" evidence="6">
    <location>
        <begin position="482"/>
        <end position="491"/>
    </location>
</feature>
<dbReference type="Pfam" id="PF01412">
    <property type="entry name" value="ArfGap"/>
    <property type="match status" value="1"/>
</dbReference>
<keyword evidence="9" id="KW-1185">Reference proteome</keyword>
<evidence type="ECO:0000259" key="7">
    <source>
        <dbReference type="PROSITE" id="PS50115"/>
    </source>
</evidence>
<sequence>MSRKLADKHTRILRDMMKLHENRYCFDCGSTLPSYANLFNHTFICERCSGLHRELNHRVKSISASIFTAAEVKALMDGGNAKATRIWLAKWTARDYPLPENGNLDLIKEFIRQKYVRRRWVDESLLKSFTTNPSTEMTSGSGNQSPRRLKPPASHSSSIRQSESRTSGDSGVFSSGDSRTPTTQPSPLLAKPPSSQVQSLARQPTLHKVRSMPMLKEQRSVTWSQQSAVPNVLAQPNPPVPTVSAHPVQAPYNPFFMARGHTMPGNFNNGGTQPYALTVAPLSAVSATVVSSGPVSAAPLSLSQALPAPLIPSTAPFQSFTTMTAATQRPFQSAGMTLPAGSCHGIASNAPPAQLPQSRIDPGNPFASLGFSAARSPPPPPLQPTPIEPFEQQQRTDPWLSLATRQQVPIHTLQPVSAMSFSLVNRPQGPTSSTGGTFHPTVLTDAPKPRRTVTDPDPFASLNPFANSTASGLNPSGPPTHQPSSTLSYSSAAPVPLPLGKAALPTPSSPSPRLGQAMGVPPVTSIFSAQPVTTRAQVPLHPWEGQTPSSAAAPPLYSSLTGGSVSGVPSSNPFTPAPSQAFALTPQPTPLNGATHPFSTATGGGIGPTNPFFTASPYVADPAKTADHRPVGMYRMASN</sequence>
<feature type="region of interest" description="Disordered" evidence="6">
    <location>
        <begin position="425"/>
        <end position="492"/>
    </location>
</feature>
<feature type="region of interest" description="Disordered" evidence="6">
    <location>
        <begin position="500"/>
        <end position="519"/>
    </location>
</feature>
<dbReference type="EMBL" id="JANBQB010000071">
    <property type="protein sequence ID" value="KAJ1983071.1"/>
    <property type="molecule type" value="Genomic_DNA"/>
</dbReference>
<reference evidence="8" key="1">
    <citation type="submission" date="2022-07" db="EMBL/GenBank/DDBJ databases">
        <title>Phylogenomic reconstructions and comparative analyses of Kickxellomycotina fungi.</title>
        <authorList>
            <person name="Reynolds N.K."/>
            <person name="Stajich J.E."/>
            <person name="Barry K."/>
            <person name="Grigoriev I.V."/>
            <person name="Crous P."/>
            <person name="Smith M.E."/>
        </authorList>
    </citation>
    <scope>NUCLEOTIDE SEQUENCE</scope>
    <source>
        <strain evidence="8">RSA 567</strain>
    </source>
</reference>
<dbReference type="SMART" id="SM00105">
    <property type="entry name" value="ArfGap"/>
    <property type="match status" value="1"/>
</dbReference>
<keyword evidence="2" id="KW-0677">Repeat</keyword>
<organism evidence="8 9">
    <name type="scientific">Dimargaris verticillata</name>
    <dbReference type="NCBI Taxonomy" id="2761393"/>
    <lineage>
        <taxon>Eukaryota</taxon>
        <taxon>Fungi</taxon>
        <taxon>Fungi incertae sedis</taxon>
        <taxon>Zoopagomycota</taxon>
        <taxon>Kickxellomycotina</taxon>
        <taxon>Dimargaritomycetes</taxon>
        <taxon>Dimargaritales</taxon>
        <taxon>Dimargaritaceae</taxon>
        <taxon>Dimargaris</taxon>
    </lineage>
</organism>
<dbReference type="GO" id="GO:0005737">
    <property type="term" value="C:cytoplasm"/>
    <property type="evidence" value="ECO:0007669"/>
    <property type="project" value="TreeGrafter"/>
</dbReference>
<feature type="region of interest" description="Disordered" evidence="6">
    <location>
        <begin position="562"/>
        <end position="605"/>
    </location>
</feature>
<feature type="compositionally biased region" description="Polar residues" evidence="6">
    <location>
        <begin position="193"/>
        <end position="202"/>
    </location>
</feature>
<feature type="compositionally biased region" description="Polar residues" evidence="6">
    <location>
        <begin position="131"/>
        <end position="146"/>
    </location>
</feature>
<evidence type="ECO:0000256" key="1">
    <source>
        <dbReference type="ARBA" id="ARBA00022723"/>
    </source>
</evidence>
<dbReference type="OrthoDB" id="6036at2759"/>
<proteinExistence type="predicted"/>
<evidence type="ECO:0000256" key="3">
    <source>
        <dbReference type="ARBA" id="ARBA00022771"/>
    </source>
</evidence>
<evidence type="ECO:0000313" key="8">
    <source>
        <dbReference type="EMBL" id="KAJ1983071.1"/>
    </source>
</evidence>
<evidence type="ECO:0000256" key="2">
    <source>
        <dbReference type="ARBA" id="ARBA00022737"/>
    </source>
</evidence>
<evidence type="ECO:0000256" key="4">
    <source>
        <dbReference type="ARBA" id="ARBA00022833"/>
    </source>
</evidence>
<dbReference type="Proteomes" id="UP001151582">
    <property type="component" value="Unassembled WGS sequence"/>
</dbReference>
<evidence type="ECO:0000256" key="6">
    <source>
        <dbReference type="SAM" id="MobiDB-lite"/>
    </source>
</evidence>
<dbReference type="GO" id="GO:0016020">
    <property type="term" value="C:membrane"/>
    <property type="evidence" value="ECO:0007669"/>
    <property type="project" value="TreeGrafter"/>
</dbReference>
<feature type="compositionally biased region" description="Low complexity" evidence="6">
    <location>
        <begin position="562"/>
        <end position="571"/>
    </location>
</feature>
<dbReference type="PANTHER" id="PTHR46134:SF3">
    <property type="entry name" value="ARFGAP WITH FG REPEATS 1"/>
    <property type="match status" value="1"/>
</dbReference>
<feature type="compositionally biased region" description="Low complexity" evidence="6">
    <location>
        <begin position="154"/>
        <end position="178"/>
    </location>
</feature>
<feature type="region of interest" description="Disordered" evidence="6">
    <location>
        <begin position="131"/>
        <end position="212"/>
    </location>
</feature>
<keyword evidence="1" id="KW-0479">Metal-binding</keyword>
<accession>A0A9W8EAV8</accession>
<dbReference type="InterPro" id="IPR052248">
    <property type="entry name" value="Arf-GAP_FG-repeat_protein"/>
</dbReference>
<dbReference type="InterPro" id="IPR037278">
    <property type="entry name" value="ARFGAP/RecO"/>
</dbReference>
<comment type="caution">
    <text evidence="8">The sequence shown here is derived from an EMBL/GenBank/DDBJ whole genome shotgun (WGS) entry which is preliminary data.</text>
</comment>
<dbReference type="Gene3D" id="1.10.220.150">
    <property type="entry name" value="Arf GTPase activating protein"/>
    <property type="match status" value="1"/>
</dbReference>
<dbReference type="CDD" id="cd08838">
    <property type="entry name" value="ArfGap_AGFG"/>
    <property type="match status" value="1"/>
</dbReference>
<dbReference type="PROSITE" id="PS50115">
    <property type="entry name" value="ARFGAP"/>
    <property type="match status" value="1"/>
</dbReference>
<keyword evidence="4" id="KW-0862">Zinc</keyword>
<dbReference type="PANTHER" id="PTHR46134">
    <property type="entry name" value="DRONGO, ISOFORM F"/>
    <property type="match status" value="1"/>
</dbReference>
<keyword evidence="3 5" id="KW-0863">Zinc-finger</keyword>
<evidence type="ECO:0000256" key="5">
    <source>
        <dbReference type="PROSITE-ProRule" id="PRU00288"/>
    </source>
</evidence>
<protein>
    <recommendedName>
        <fullName evidence="7">Arf-GAP domain-containing protein</fullName>
    </recommendedName>
</protein>
<dbReference type="AlphaFoldDB" id="A0A9W8EAV8"/>
<dbReference type="GO" id="GO:0008270">
    <property type="term" value="F:zinc ion binding"/>
    <property type="evidence" value="ECO:0007669"/>
    <property type="project" value="UniProtKB-KW"/>
</dbReference>
<evidence type="ECO:0000313" key="9">
    <source>
        <dbReference type="Proteomes" id="UP001151582"/>
    </source>
</evidence>
<feature type="domain" description="Arf-GAP" evidence="7">
    <location>
        <begin position="7"/>
        <end position="121"/>
    </location>
</feature>
<gene>
    <name evidence="8" type="ORF">H4R34_001493</name>
</gene>
<dbReference type="GO" id="GO:0005096">
    <property type="term" value="F:GTPase activator activity"/>
    <property type="evidence" value="ECO:0007669"/>
    <property type="project" value="InterPro"/>
</dbReference>
<dbReference type="PRINTS" id="PR00405">
    <property type="entry name" value="REVINTRACTNG"/>
</dbReference>